<evidence type="ECO:0000256" key="3">
    <source>
        <dbReference type="SAM" id="MobiDB-lite"/>
    </source>
</evidence>
<dbReference type="Gene3D" id="1.25.40.10">
    <property type="entry name" value="Tetratricopeptide repeat domain"/>
    <property type="match status" value="1"/>
</dbReference>
<dbReference type="Pfam" id="PF00534">
    <property type="entry name" value="Glycos_transf_1"/>
    <property type="match status" value="1"/>
</dbReference>
<feature type="region of interest" description="Disordered" evidence="3">
    <location>
        <begin position="128"/>
        <end position="186"/>
    </location>
</feature>
<sequence>MDQHAPSDSTRPTAEELLARADGLRDHREWTEAAQAYAGYLRLRPEDWPIWVQYGHCMKEAGDPRAALLLYREAERLQPEDADLHLQIGHALKLLGRLEEAFEEYARALTLDPGNAAARQELMATDPVPDAPQTAAAPAPPPPAPAMPAAPPPAQPATAAPPPWPAPPRQPEPAAASLPTPAPAEAAAPGSAATVVFDASDLLDYFRHNRAPTGIQRVQLNLIREALQGAAPAVAAAFDPQRSTWVALPTALFLRLATLSRTGTDIAEPDWAAAIAEVRQLLRESPPLAFPEGSRLVNLGTSWWIPDYLRRVREAKARHGLRYIPFIHDCIPLLLPEHCAAGLVEEFARWFAAMALHADAVLTNSECTKRDFLDQLAQYLPGLSLPARVLRLDAAEPAVAAPPPAAGQPPFILCVGTIESRKNHLLLFNAWLTLVRKHGAEAVPELVCVGKKGWLAEAALALHANSPTLRARVRLLHHVSDTVLEGLYRDCLFTVYNSFYEGWGLPVTESLAHGKLALVPDHSSLREAGGEAALYFQPQNEPDLVAKLERLIFEPGFRAAQEAAIGQKLRLRRWPDLAGELLGLVEAELPALPPPLARLGFRLGEIHELRLLPGHRPSPAMAVADALREGPGWERLERWGCWTTPAGPARLRLPLPEGLEGDRLRVMLELRAPPAGSRAALRAHAADAEPGPFRSLELTAGGTIFVALPVVAGAARELVVEIAPGEAVTLPAEGTLPQRQVSLGVVSLMACREEDLAARLDYLERKGLPLRSLQ</sequence>
<accession>A0ABT1D358</accession>
<gene>
    <name evidence="5" type="ORF">JYK14_09330</name>
</gene>
<dbReference type="EC" id="2.4.-.-" evidence="5"/>
<dbReference type="InterPro" id="IPR001296">
    <property type="entry name" value="Glyco_trans_1"/>
</dbReference>
<proteinExistence type="predicted"/>
<dbReference type="Proteomes" id="UP001523392">
    <property type="component" value="Unassembled WGS sequence"/>
</dbReference>
<dbReference type="InterPro" id="IPR011990">
    <property type="entry name" value="TPR-like_helical_dom_sf"/>
</dbReference>
<dbReference type="EMBL" id="JAFIRR010000056">
    <property type="protein sequence ID" value="MCO6416368.1"/>
    <property type="molecule type" value="Genomic_DNA"/>
</dbReference>
<organism evidence="5 6">
    <name type="scientific">Siccirubricoccus soli</name>
    <dbReference type="NCBI Taxonomy" id="2899147"/>
    <lineage>
        <taxon>Bacteria</taxon>
        <taxon>Pseudomonadati</taxon>
        <taxon>Pseudomonadota</taxon>
        <taxon>Alphaproteobacteria</taxon>
        <taxon>Acetobacterales</taxon>
        <taxon>Roseomonadaceae</taxon>
        <taxon>Siccirubricoccus</taxon>
    </lineage>
</organism>
<feature type="repeat" description="TPR" evidence="2">
    <location>
        <begin position="48"/>
        <end position="81"/>
    </location>
</feature>
<evidence type="ECO:0000256" key="2">
    <source>
        <dbReference type="PROSITE-ProRule" id="PRU00339"/>
    </source>
</evidence>
<dbReference type="InterPro" id="IPR019734">
    <property type="entry name" value="TPR_rpt"/>
</dbReference>
<dbReference type="Pfam" id="PF13181">
    <property type="entry name" value="TPR_8"/>
    <property type="match status" value="1"/>
</dbReference>
<feature type="compositionally biased region" description="Low complexity" evidence="3">
    <location>
        <begin position="172"/>
        <end position="186"/>
    </location>
</feature>
<dbReference type="CDD" id="cd03809">
    <property type="entry name" value="GT4_MtfB-like"/>
    <property type="match status" value="1"/>
</dbReference>
<name>A0ABT1D358_9PROT</name>
<reference evidence="5 6" key="1">
    <citation type="submission" date="2021-12" db="EMBL/GenBank/DDBJ databases">
        <title>Siccirubricoccus leaddurans sp. nov., a high concentration Zn2+ tolerance bacterium.</title>
        <authorList>
            <person name="Cao Y."/>
        </authorList>
    </citation>
    <scope>NUCLEOTIDE SEQUENCE [LARGE SCALE GENOMIC DNA]</scope>
    <source>
        <strain evidence="5 6">KC 17139</strain>
    </source>
</reference>
<dbReference type="PROSITE" id="PS50293">
    <property type="entry name" value="TPR_REGION"/>
    <property type="match status" value="1"/>
</dbReference>
<keyword evidence="2" id="KW-0802">TPR repeat</keyword>
<evidence type="ECO:0000313" key="5">
    <source>
        <dbReference type="EMBL" id="MCO6416368.1"/>
    </source>
</evidence>
<evidence type="ECO:0000259" key="4">
    <source>
        <dbReference type="Pfam" id="PF00534"/>
    </source>
</evidence>
<feature type="compositionally biased region" description="Pro residues" evidence="3">
    <location>
        <begin position="138"/>
        <end position="171"/>
    </location>
</feature>
<dbReference type="SUPFAM" id="SSF48452">
    <property type="entry name" value="TPR-like"/>
    <property type="match status" value="1"/>
</dbReference>
<dbReference type="PANTHER" id="PTHR46401">
    <property type="entry name" value="GLYCOSYLTRANSFERASE WBBK-RELATED"/>
    <property type="match status" value="1"/>
</dbReference>
<dbReference type="Gene3D" id="3.40.50.2000">
    <property type="entry name" value="Glycogen Phosphorylase B"/>
    <property type="match status" value="1"/>
</dbReference>
<dbReference type="PANTHER" id="PTHR46401:SF2">
    <property type="entry name" value="GLYCOSYLTRANSFERASE WBBK-RELATED"/>
    <property type="match status" value="1"/>
</dbReference>
<feature type="domain" description="Glycosyl transferase family 1" evidence="4">
    <location>
        <begin position="405"/>
        <end position="559"/>
    </location>
</feature>
<keyword evidence="6" id="KW-1185">Reference proteome</keyword>
<dbReference type="GO" id="GO:0016757">
    <property type="term" value="F:glycosyltransferase activity"/>
    <property type="evidence" value="ECO:0007669"/>
    <property type="project" value="UniProtKB-KW"/>
</dbReference>
<evidence type="ECO:0000313" key="6">
    <source>
        <dbReference type="Proteomes" id="UP001523392"/>
    </source>
</evidence>
<dbReference type="SMART" id="SM00028">
    <property type="entry name" value="TPR"/>
    <property type="match status" value="3"/>
</dbReference>
<feature type="repeat" description="TPR" evidence="2">
    <location>
        <begin position="82"/>
        <end position="115"/>
    </location>
</feature>
<keyword evidence="5" id="KW-0328">Glycosyltransferase</keyword>
<protein>
    <submittedName>
        <fullName evidence="5">Glycosyltransferase</fullName>
        <ecNumber evidence="5">2.4.-.-</ecNumber>
    </submittedName>
</protein>
<keyword evidence="1 5" id="KW-0808">Transferase</keyword>
<feature type="compositionally biased region" description="Low complexity" evidence="3">
    <location>
        <begin position="128"/>
        <end position="137"/>
    </location>
</feature>
<comment type="caution">
    <text evidence="5">The sequence shown here is derived from an EMBL/GenBank/DDBJ whole genome shotgun (WGS) entry which is preliminary data.</text>
</comment>
<dbReference type="SUPFAM" id="SSF53756">
    <property type="entry name" value="UDP-Glycosyltransferase/glycogen phosphorylase"/>
    <property type="match status" value="1"/>
</dbReference>
<dbReference type="PROSITE" id="PS50005">
    <property type="entry name" value="TPR"/>
    <property type="match status" value="2"/>
</dbReference>
<evidence type="ECO:0000256" key="1">
    <source>
        <dbReference type="ARBA" id="ARBA00022679"/>
    </source>
</evidence>
<dbReference type="RefSeq" id="WP_252952976.1">
    <property type="nucleotide sequence ID" value="NZ_JAFIRR010000056.1"/>
</dbReference>